<evidence type="ECO:0000259" key="1">
    <source>
        <dbReference type="PROSITE" id="PS51186"/>
    </source>
</evidence>
<dbReference type="PATRIC" id="fig|943816.4.peg.831"/>
<dbReference type="PANTHER" id="PTHR43072">
    <property type="entry name" value="N-ACETYLTRANSFERASE"/>
    <property type="match status" value="1"/>
</dbReference>
<dbReference type="Proteomes" id="UP000175829">
    <property type="component" value="Unassembled WGS sequence"/>
</dbReference>
<dbReference type="GO" id="GO:0016747">
    <property type="term" value="F:acyltransferase activity, transferring groups other than amino-acyl groups"/>
    <property type="evidence" value="ECO:0007669"/>
    <property type="project" value="InterPro"/>
</dbReference>
<dbReference type="Gene3D" id="3.40.630.30">
    <property type="match status" value="1"/>
</dbReference>
<keyword evidence="2" id="KW-0808">Transferase</keyword>
<dbReference type="EMBL" id="LJGV01000022">
    <property type="protein sequence ID" value="OEV01033.1"/>
    <property type="molecule type" value="Genomic_DNA"/>
</dbReference>
<protein>
    <submittedName>
        <fullName evidence="2">Acetyltransferase</fullName>
    </submittedName>
</protein>
<dbReference type="CDD" id="cd04301">
    <property type="entry name" value="NAT_SF"/>
    <property type="match status" value="1"/>
</dbReference>
<evidence type="ECO:0000313" key="3">
    <source>
        <dbReference type="Proteomes" id="UP000175829"/>
    </source>
</evidence>
<organism evidence="2 3">
    <name type="scientific">Streptomyces qinglanensis</name>
    <dbReference type="NCBI Taxonomy" id="943816"/>
    <lineage>
        <taxon>Bacteria</taxon>
        <taxon>Bacillati</taxon>
        <taxon>Actinomycetota</taxon>
        <taxon>Actinomycetes</taxon>
        <taxon>Kitasatosporales</taxon>
        <taxon>Streptomycetaceae</taxon>
        <taxon>Streptomyces</taxon>
    </lineage>
</organism>
<dbReference type="InterPro" id="IPR016181">
    <property type="entry name" value="Acyl_CoA_acyltransferase"/>
</dbReference>
<comment type="caution">
    <text evidence="2">The sequence shown here is derived from an EMBL/GenBank/DDBJ whole genome shotgun (WGS) entry which is preliminary data.</text>
</comment>
<proteinExistence type="predicted"/>
<dbReference type="Pfam" id="PF00583">
    <property type="entry name" value="Acetyltransf_1"/>
    <property type="match status" value="1"/>
</dbReference>
<accession>A0A1E7KAS3</accession>
<name>A0A1E7KAS3_9ACTN</name>
<dbReference type="PROSITE" id="PS51186">
    <property type="entry name" value="GNAT"/>
    <property type="match status" value="1"/>
</dbReference>
<gene>
    <name evidence="2" type="ORF">AN217_07290</name>
</gene>
<reference evidence="2 3" key="1">
    <citation type="journal article" date="2016" name="Front. Microbiol.">
        <title>Comparative Genomics Analysis of Streptomyces Species Reveals Their Adaptation to the Marine Environment and Their Diversity at the Genomic Level.</title>
        <authorList>
            <person name="Tian X."/>
            <person name="Zhang Z."/>
            <person name="Yang T."/>
            <person name="Chen M."/>
            <person name="Li J."/>
            <person name="Chen F."/>
            <person name="Yang J."/>
            <person name="Li W."/>
            <person name="Zhang B."/>
            <person name="Zhang Z."/>
            <person name="Wu J."/>
            <person name="Zhang C."/>
            <person name="Long L."/>
            <person name="Xiao J."/>
        </authorList>
    </citation>
    <scope>NUCLEOTIDE SEQUENCE [LARGE SCALE GENOMIC DNA]</scope>
    <source>
        <strain evidence="2 3">SCSIO M10379</strain>
    </source>
</reference>
<dbReference type="InterPro" id="IPR000182">
    <property type="entry name" value="GNAT_dom"/>
</dbReference>
<feature type="domain" description="N-acetyltransferase" evidence="1">
    <location>
        <begin position="1"/>
        <end position="154"/>
    </location>
</feature>
<dbReference type="SUPFAM" id="SSF55729">
    <property type="entry name" value="Acyl-CoA N-acyltransferases (Nat)"/>
    <property type="match status" value="1"/>
</dbReference>
<dbReference type="PANTHER" id="PTHR43072:SF8">
    <property type="entry name" value="ACYLTRANSFERASE FABY-RELATED"/>
    <property type="match status" value="1"/>
</dbReference>
<evidence type="ECO:0000313" key="2">
    <source>
        <dbReference type="EMBL" id="OEV01033.1"/>
    </source>
</evidence>
<sequence>MAAVADIYAHYVTDTVVTFDQTPPSADDWRRRFEELSGRGLPFLVAELGTEIAGYAYAGPWRPKPAYRYTVEDSVYLAPDRTGRGLGSALLARLLRECGPAGVQQMVAVIADTGSDASAALHRRHGFTPAGRLTAVGRKHGRWVDTVLMQYSFEGTQEDVHDR</sequence>
<dbReference type="AlphaFoldDB" id="A0A1E7KAS3"/>